<dbReference type="Proteomes" id="UP001314205">
    <property type="component" value="Unassembled WGS sequence"/>
</dbReference>
<dbReference type="EMBL" id="CAVLGL010000068">
    <property type="protein sequence ID" value="CAK1584378.1"/>
    <property type="molecule type" value="Genomic_DNA"/>
</dbReference>
<name>A0AAV1KMU1_9NEOP</name>
<comment type="caution">
    <text evidence="2">The sequence shown here is derived from an EMBL/GenBank/DDBJ whole genome shotgun (WGS) entry which is preliminary data.</text>
</comment>
<sequence>MLRSPNKAGSDSDISKQPKTHSSFAVSRQKRRHNELSRDDFISFKEEVMQMLKSWKTDHDNHYPINNINKIITNTQFCHSHILFKLNNNYSISLQYFAHLLVV</sequence>
<evidence type="ECO:0000256" key="1">
    <source>
        <dbReference type="SAM" id="MobiDB-lite"/>
    </source>
</evidence>
<gene>
    <name evidence="2" type="ORF">PARMNEM_LOCUS5639</name>
</gene>
<accession>A0AAV1KMU1</accession>
<evidence type="ECO:0000313" key="3">
    <source>
        <dbReference type="Proteomes" id="UP001314205"/>
    </source>
</evidence>
<reference evidence="2 3" key="1">
    <citation type="submission" date="2023-11" db="EMBL/GenBank/DDBJ databases">
        <authorList>
            <person name="Hedman E."/>
            <person name="Englund M."/>
            <person name="Stromberg M."/>
            <person name="Nyberg Akerstrom W."/>
            <person name="Nylinder S."/>
            <person name="Jareborg N."/>
            <person name="Kallberg Y."/>
            <person name="Kronander E."/>
        </authorList>
    </citation>
    <scope>NUCLEOTIDE SEQUENCE [LARGE SCALE GENOMIC DNA]</scope>
</reference>
<protein>
    <submittedName>
        <fullName evidence="2">Uncharacterized protein</fullName>
    </submittedName>
</protein>
<organism evidence="2 3">
    <name type="scientific">Parnassius mnemosyne</name>
    <name type="common">clouded apollo</name>
    <dbReference type="NCBI Taxonomy" id="213953"/>
    <lineage>
        <taxon>Eukaryota</taxon>
        <taxon>Metazoa</taxon>
        <taxon>Ecdysozoa</taxon>
        <taxon>Arthropoda</taxon>
        <taxon>Hexapoda</taxon>
        <taxon>Insecta</taxon>
        <taxon>Pterygota</taxon>
        <taxon>Neoptera</taxon>
        <taxon>Endopterygota</taxon>
        <taxon>Lepidoptera</taxon>
        <taxon>Glossata</taxon>
        <taxon>Ditrysia</taxon>
        <taxon>Papilionoidea</taxon>
        <taxon>Papilionidae</taxon>
        <taxon>Parnassiinae</taxon>
        <taxon>Parnassini</taxon>
        <taxon>Parnassius</taxon>
        <taxon>Driopa</taxon>
    </lineage>
</organism>
<proteinExistence type="predicted"/>
<evidence type="ECO:0000313" key="2">
    <source>
        <dbReference type="EMBL" id="CAK1584378.1"/>
    </source>
</evidence>
<feature type="region of interest" description="Disordered" evidence="1">
    <location>
        <begin position="1"/>
        <end position="34"/>
    </location>
</feature>
<keyword evidence="3" id="KW-1185">Reference proteome</keyword>
<dbReference type="AlphaFoldDB" id="A0AAV1KMU1"/>
<feature type="compositionally biased region" description="Polar residues" evidence="1">
    <location>
        <begin position="15"/>
        <end position="26"/>
    </location>
</feature>